<dbReference type="RefSeq" id="WP_059176476.1">
    <property type="nucleotide sequence ID" value="NZ_BCNO01000001.1"/>
</dbReference>
<evidence type="ECO:0000256" key="2">
    <source>
        <dbReference type="ARBA" id="ARBA00022722"/>
    </source>
</evidence>
<evidence type="ECO:0000256" key="5">
    <source>
        <dbReference type="ARBA" id="ARBA00022801"/>
    </source>
</evidence>
<accession>A0A0U9IAA5</accession>
<feature type="binding site" evidence="7">
    <location>
        <position position="136"/>
    </location>
    <ligand>
        <name>Zn(2+)</name>
        <dbReference type="ChEBI" id="CHEBI:29105"/>
        <note>catalytic</note>
    </ligand>
</feature>
<dbReference type="GO" id="GO:0005737">
    <property type="term" value="C:cytoplasm"/>
    <property type="evidence" value="ECO:0007669"/>
    <property type="project" value="UniProtKB-SubCell"/>
</dbReference>
<dbReference type="GO" id="GO:0004521">
    <property type="term" value="F:RNA endonuclease activity"/>
    <property type="evidence" value="ECO:0007669"/>
    <property type="project" value="UniProtKB-UniRule"/>
</dbReference>
<dbReference type="EC" id="3.1.-.-" evidence="7"/>
<keyword evidence="7" id="KW-0698">rRNA processing</keyword>
<keyword evidence="4 7" id="KW-0255">Endonuclease</keyword>
<proteinExistence type="inferred from homology"/>
<dbReference type="InterPro" id="IPR002036">
    <property type="entry name" value="YbeY"/>
</dbReference>
<keyword evidence="5 7" id="KW-0378">Hydrolase</keyword>
<keyword evidence="7" id="KW-0963">Cytoplasm</keyword>
<dbReference type="GO" id="GO:0008270">
    <property type="term" value="F:zinc ion binding"/>
    <property type="evidence" value="ECO:0007669"/>
    <property type="project" value="UniProtKB-UniRule"/>
</dbReference>
<keyword evidence="7" id="KW-0690">Ribosome biogenesis</keyword>
<keyword evidence="2 7" id="KW-0540">Nuclease</keyword>
<dbReference type="PROSITE" id="PS01306">
    <property type="entry name" value="UPF0054"/>
    <property type="match status" value="1"/>
</dbReference>
<dbReference type="InterPro" id="IPR023091">
    <property type="entry name" value="MetalPrtase_cat_dom_sf_prd"/>
</dbReference>
<dbReference type="HAMAP" id="MF_00009">
    <property type="entry name" value="Endoribonucl_YbeY"/>
    <property type="match status" value="1"/>
</dbReference>
<dbReference type="GO" id="GO:0004222">
    <property type="term" value="F:metalloendopeptidase activity"/>
    <property type="evidence" value="ECO:0007669"/>
    <property type="project" value="InterPro"/>
</dbReference>
<dbReference type="EMBL" id="BCNO01000001">
    <property type="protein sequence ID" value="GAQ95078.1"/>
    <property type="molecule type" value="Genomic_DNA"/>
</dbReference>
<comment type="subcellular location">
    <subcellularLocation>
        <location evidence="7">Cytoplasm</location>
    </subcellularLocation>
</comment>
<dbReference type="NCBIfam" id="TIGR00043">
    <property type="entry name" value="rRNA maturation RNase YbeY"/>
    <property type="match status" value="1"/>
</dbReference>
<reference evidence="9" key="1">
    <citation type="submission" date="2016-01" db="EMBL/GenBank/DDBJ databases">
        <title>Draft genome sequence of Thermodesulfovibrio aggregans strain TGE-P1.</title>
        <authorList>
            <person name="Sekiguchi Y."/>
            <person name="Ohashi A."/>
            <person name="Matsuura N."/>
            <person name="Tourlousse M.D."/>
        </authorList>
    </citation>
    <scope>NUCLEOTIDE SEQUENCE [LARGE SCALE GENOMIC DNA]</scope>
    <source>
        <strain evidence="9">TGE-P1</strain>
    </source>
</reference>
<evidence type="ECO:0000256" key="6">
    <source>
        <dbReference type="ARBA" id="ARBA00022833"/>
    </source>
</evidence>
<dbReference type="PANTHER" id="PTHR46986:SF1">
    <property type="entry name" value="ENDORIBONUCLEASE YBEY, CHLOROPLASTIC"/>
    <property type="match status" value="1"/>
</dbReference>
<feature type="binding site" evidence="7">
    <location>
        <position position="126"/>
    </location>
    <ligand>
        <name>Zn(2+)</name>
        <dbReference type="ChEBI" id="CHEBI:29105"/>
        <note>catalytic</note>
    </ligand>
</feature>
<dbReference type="PANTHER" id="PTHR46986">
    <property type="entry name" value="ENDORIBONUCLEASE YBEY, CHLOROPLASTIC"/>
    <property type="match status" value="1"/>
</dbReference>
<dbReference type="GO" id="GO:0006364">
    <property type="term" value="P:rRNA processing"/>
    <property type="evidence" value="ECO:0007669"/>
    <property type="project" value="UniProtKB-UniRule"/>
</dbReference>
<comment type="similarity">
    <text evidence="1 7">Belongs to the endoribonuclease YbeY family.</text>
</comment>
<dbReference type="Pfam" id="PF02130">
    <property type="entry name" value="YbeY"/>
    <property type="match status" value="1"/>
</dbReference>
<comment type="function">
    <text evidence="7">Single strand-specific metallo-endoribonuclease involved in late-stage 70S ribosome quality control and in maturation of the 3' terminus of the 16S rRNA.</text>
</comment>
<evidence type="ECO:0000256" key="3">
    <source>
        <dbReference type="ARBA" id="ARBA00022723"/>
    </source>
</evidence>
<protein>
    <recommendedName>
        <fullName evidence="7">Endoribonuclease YbeY</fullName>
        <ecNumber evidence="7">3.1.-.-</ecNumber>
    </recommendedName>
</protein>
<sequence>MKVSVEVINRQRKIIVSSRRVINLVKKILKFLYEVKNKNLFKLTGENSTMLSVSVIFVGERKMKELNFRYRGKKSTTDVLSFPYLEEEPSGSLFLGEIIIDPKKVLSQAKQYNVNFSQELDRILVHGILHLIGYDHEGSAYEARKMRKLEEKILSFLQS</sequence>
<comment type="cofactor">
    <cofactor evidence="7">
        <name>Zn(2+)</name>
        <dbReference type="ChEBI" id="CHEBI:29105"/>
    </cofactor>
    <text evidence="7">Binds 1 zinc ion.</text>
</comment>
<organism evidence="8 9">
    <name type="scientific">Thermodesulfovibrio aggregans</name>
    <dbReference type="NCBI Taxonomy" id="86166"/>
    <lineage>
        <taxon>Bacteria</taxon>
        <taxon>Pseudomonadati</taxon>
        <taxon>Nitrospirota</taxon>
        <taxon>Thermodesulfovibrionia</taxon>
        <taxon>Thermodesulfovibrionales</taxon>
        <taxon>Thermodesulfovibrionaceae</taxon>
        <taxon>Thermodesulfovibrio</taxon>
    </lineage>
</organism>
<dbReference type="STRING" id="86166.TAGGR_11278"/>
<dbReference type="OrthoDB" id="9811984at2"/>
<evidence type="ECO:0000256" key="4">
    <source>
        <dbReference type="ARBA" id="ARBA00022759"/>
    </source>
</evidence>
<keyword evidence="9" id="KW-1185">Reference proteome</keyword>
<keyword evidence="3 7" id="KW-0479">Metal-binding</keyword>
<dbReference type="AlphaFoldDB" id="A0A0U9IAA5"/>
<dbReference type="Gene3D" id="3.40.390.30">
    <property type="entry name" value="Metalloproteases ('zincins'), catalytic domain"/>
    <property type="match status" value="1"/>
</dbReference>
<name>A0A0U9IAA5_9BACT</name>
<feature type="binding site" evidence="7">
    <location>
        <position position="130"/>
    </location>
    <ligand>
        <name>Zn(2+)</name>
        <dbReference type="ChEBI" id="CHEBI:29105"/>
        <note>catalytic</note>
    </ligand>
</feature>
<evidence type="ECO:0000313" key="8">
    <source>
        <dbReference type="EMBL" id="GAQ95078.1"/>
    </source>
</evidence>
<comment type="caution">
    <text evidence="8">The sequence shown here is derived from an EMBL/GenBank/DDBJ whole genome shotgun (WGS) entry which is preliminary data.</text>
</comment>
<evidence type="ECO:0000256" key="7">
    <source>
        <dbReference type="HAMAP-Rule" id="MF_00009"/>
    </source>
</evidence>
<dbReference type="InterPro" id="IPR020549">
    <property type="entry name" value="YbeY_CS"/>
</dbReference>
<keyword evidence="6 7" id="KW-0862">Zinc</keyword>
<dbReference type="SUPFAM" id="SSF55486">
    <property type="entry name" value="Metalloproteases ('zincins'), catalytic domain"/>
    <property type="match status" value="1"/>
</dbReference>
<dbReference type="Proteomes" id="UP000054976">
    <property type="component" value="Unassembled WGS sequence"/>
</dbReference>
<gene>
    <name evidence="7" type="primary">ybeY</name>
    <name evidence="8" type="ORF">TAGGR_11278</name>
</gene>
<evidence type="ECO:0000313" key="9">
    <source>
        <dbReference type="Proteomes" id="UP000054976"/>
    </source>
</evidence>
<evidence type="ECO:0000256" key="1">
    <source>
        <dbReference type="ARBA" id="ARBA00010875"/>
    </source>
</evidence>